<organism evidence="2 3">
    <name type="scientific">Acinetobacter brisouii CIP 110357</name>
    <dbReference type="NCBI Taxonomy" id="1341683"/>
    <lineage>
        <taxon>Bacteria</taxon>
        <taxon>Pseudomonadati</taxon>
        <taxon>Pseudomonadota</taxon>
        <taxon>Gammaproteobacteria</taxon>
        <taxon>Moraxellales</taxon>
        <taxon>Moraxellaceae</taxon>
        <taxon>Acinetobacter</taxon>
    </lineage>
</organism>
<evidence type="ECO:0008006" key="4">
    <source>
        <dbReference type="Google" id="ProtNLM"/>
    </source>
</evidence>
<dbReference type="OrthoDB" id="6711487at2"/>
<dbReference type="PATRIC" id="fig|1341683.3.peg.2841"/>
<name>V2U1S1_9GAMM</name>
<dbReference type="EMBL" id="AYEU01000012">
    <property type="protein sequence ID" value="ESK48228.1"/>
    <property type="molecule type" value="Genomic_DNA"/>
</dbReference>
<dbReference type="Proteomes" id="UP000018418">
    <property type="component" value="Unassembled WGS sequence"/>
</dbReference>
<sequence length="63" mass="7059">MNQHQQACGQEHQQASETAALTEQVQIQLSDAEFEHLQQLVNTPPKVSERLTQAAQLLDQDGF</sequence>
<evidence type="ECO:0000313" key="2">
    <source>
        <dbReference type="EMBL" id="ESK48228.1"/>
    </source>
</evidence>
<proteinExistence type="predicted"/>
<dbReference type="InterPro" id="IPR014795">
    <property type="entry name" value="TacA_1-like"/>
</dbReference>
<dbReference type="Pfam" id="PF08681">
    <property type="entry name" value="TacA1"/>
    <property type="match status" value="1"/>
</dbReference>
<accession>V2U1S1</accession>
<dbReference type="RefSeq" id="WP_004898452.1">
    <property type="nucleotide sequence ID" value="NZ_BBTI01000014.1"/>
</dbReference>
<evidence type="ECO:0000313" key="3">
    <source>
        <dbReference type="Proteomes" id="UP000018418"/>
    </source>
</evidence>
<comment type="caution">
    <text evidence="2">The sequence shown here is derived from an EMBL/GenBank/DDBJ whole genome shotgun (WGS) entry which is preliminary data.</text>
</comment>
<evidence type="ECO:0000256" key="1">
    <source>
        <dbReference type="ARBA" id="ARBA00022649"/>
    </source>
</evidence>
<keyword evidence="3" id="KW-1185">Reference proteome</keyword>
<gene>
    <name evidence="2" type="ORF">P255_02871</name>
</gene>
<reference evidence="2 3" key="1">
    <citation type="submission" date="2013-10" db="EMBL/GenBank/DDBJ databases">
        <title>The Genome Sequence of Acinetobacter brisouii CIP 110357.</title>
        <authorList>
            <consortium name="The Broad Institute Genomics Platform"/>
            <consortium name="The Broad Institute Genome Sequencing Center for Infectious Disease"/>
            <person name="Cerqueira G."/>
            <person name="Feldgarden M."/>
            <person name="Courvalin P."/>
            <person name="Grillot-Courvalin C."/>
            <person name="Clermont D."/>
            <person name="Rocha E."/>
            <person name="Yoon E.-J."/>
            <person name="Nemec A."/>
            <person name="Young S.K."/>
            <person name="Zeng Q."/>
            <person name="Gargeya S."/>
            <person name="Fitzgerald M."/>
            <person name="Abouelleil A."/>
            <person name="Alvarado L."/>
            <person name="Berlin A.M."/>
            <person name="Chapman S.B."/>
            <person name="Gainer-Dewar J."/>
            <person name="Goldberg J."/>
            <person name="Gnerre S."/>
            <person name="Griggs A."/>
            <person name="Gujja S."/>
            <person name="Hansen M."/>
            <person name="Howarth C."/>
            <person name="Imamovic A."/>
            <person name="Ireland A."/>
            <person name="Larimer J."/>
            <person name="McCowan C."/>
            <person name="Murphy C."/>
            <person name="Pearson M."/>
            <person name="Poon T.W."/>
            <person name="Priest M."/>
            <person name="Roberts A."/>
            <person name="Saif S."/>
            <person name="Shea T."/>
            <person name="Sykes S."/>
            <person name="Wortman J."/>
            <person name="Nusbaum C."/>
            <person name="Birren B."/>
        </authorList>
    </citation>
    <scope>NUCLEOTIDE SEQUENCE [LARGE SCALE GENOMIC DNA]</scope>
    <source>
        <strain evidence="2 3">CIP 110357</strain>
    </source>
</reference>
<dbReference type="HOGENOM" id="CLU_2875385_0_0_6"/>
<keyword evidence="1" id="KW-1277">Toxin-antitoxin system</keyword>
<dbReference type="AlphaFoldDB" id="V2U1S1"/>
<protein>
    <recommendedName>
        <fullName evidence="4">DUF1778 domain-containing protein</fullName>
    </recommendedName>
</protein>